<keyword evidence="2" id="KW-0812">Transmembrane</keyword>
<dbReference type="RefSeq" id="WP_248254063.1">
    <property type="nucleotide sequence ID" value="NZ_JAIWJX010000002.1"/>
</dbReference>
<feature type="transmembrane region" description="Helical" evidence="2">
    <location>
        <begin position="7"/>
        <end position="26"/>
    </location>
</feature>
<dbReference type="InterPro" id="IPR036291">
    <property type="entry name" value="NAD(P)-bd_dom_sf"/>
</dbReference>
<dbReference type="Pfam" id="PF02719">
    <property type="entry name" value="Polysacc_synt_2"/>
    <property type="match status" value="1"/>
</dbReference>
<feature type="transmembrane region" description="Helical" evidence="2">
    <location>
        <begin position="38"/>
        <end position="61"/>
    </location>
</feature>
<keyword evidence="2" id="KW-0472">Membrane</keyword>
<dbReference type="EMBL" id="JAIWJX010000002">
    <property type="protein sequence ID" value="MCK6258822.1"/>
    <property type="molecule type" value="Genomic_DNA"/>
</dbReference>
<name>A0A9X2BH07_9BACL</name>
<keyword evidence="5" id="KW-1185">Reference proteome</keyword>
<protein>
    <submittedName>
        <fullName evidence="4">Polysaccharide biosynthesis protein</fullName>
    </submittedName>
</protein>
<evidence type="ECO:0000256" key="2">
    <source>
        <dbReference type="SAM" id="Phobius"/>
    </source>
</evidence>
<dbReference type="Gene3D" id="3.40.50.720">
    <property type="entry name" value="NAD(P)-binding Rossmann-like Domain"/>
    <property type="match status" value="2"/>
</dbReference>
<keyword evidence="2" id="KW-1133">Transmembrane helix</keyword>
<comment type="caution">
    <text evidence="4">The sequence shown here is derived from an EMBL/GenBank/DDBJ whole genome shotgun (WGS) entry which is preliminary data.</text>
</comment>
<dbReference type="PANTHER" id="PTHR43318:SF1">
    <property type="entry name" value="POLYSACCHARIDE BIOSYNTHESIS PROTEIN EPSC-RELATED"/>
    <property type="match status" value="1"/>
</dbReference>
<feature type="transmembrane region" description="Helical" evidence="2">
    <location>
        <begin position="104"/>
        <end position="125"/>
    </location>
</feature>
<dbReference type="AlphaFoldDB" id="A0A9X2BH07"/>
<sequence length="608" mass="67864">MSYKSRFTFLITIDSLIVLLSIYLSHFFLNPYAAKVNLIIAVSSLVLLGSHHLFSYVFRIYRSAWRYTSMEELAGIFTIVTSSVLLTVMTQLVFFHTVYERALIIAWMLHILFLGGVRFACRFTLGLKRMNNKLRTPGKRTLIIGAGDSGRILARQLKATEQTDLIPVAFADDNLQLKNLAISGIDVKGTVDDLSSIVKENKIEHIIIAMPSACPKRTKEVITQAKLVCENVQILPKIEDLVLGKLSISSIKDVSVEDLLGREEVELDVNAIADKINGRTVLVTGAGGSIGSEICRQAAQFNPSQIVLLGHGEYSIYKIERELKQRFKHIDFPTVIADIQDYGKMVEVMEQFQPEVVYHAAAHKHVPLMERNPEAAVKNNIIGTKNVAEAASAAHVKTFVMISTDKAVNPTSVMGATKRIAEQIVQHMDTISSTRFVAVRFGNVLGSRGSVIPLFKEQIKNGGPVTVTHPEMVRYFMTIPEASRLVIQASALANGGEIFVLDMGEPVKIVDLAKNLIRYSGFENEEIGIEYSGIRPGEKLYEELLNENEVHPEQIYPKIYVGKSVKAELAQIKRLINRSMDISDAELKKMLLFMTNEQSYESKEVEYV</sequence>
<feature type="domain" description="Polysaccharide biosynthesis protein CapD-like" evidence="3">
    <location>
        <begin position="281"/>
        <end position="562"/>
    </location>
</feature>
<dbReference type="InterPro" id="IPR003869">
    <property type="entry name" value="Polysac_CapD-like"/>
</dbReference>
<evidence type="ECO:0000259" key="3">
    <source>
        <dbReference type="Pfam" id="PF02719"/>
    </source>
</evidence>
<dbReference type="SUPFAM" id="SSF51735">
    <property type="entry name" value="NAD(P)-binding Rossmann-fold domains"/>
    <property type="match status" value="2"/>
</dbReference>
<dbReference type="CDD" id="cd05237">
    <property type="entry name" value="UDP_invert_4-6DH_SDR_e"/>
    <property type="match status" value="1"/>
</dbReference>
<reference evidence="4" key="1">
    <citation type="submission" date="2021-09" db="EMBL/GenBank/DDBJ databases">
        <title>Genome analysis of Fictibacillus sp. KIGAM418 isolated from marine sediment.</title>
        <authorList>
            <person name="Seo M.-J."/>
            <person name="Cho E.-S."/>
            <person name="Hwang C.Y."/>
        </authorList>
    </citation>
    <scope>NUCLEOTIDE SEQUENCE</scope>
    <source>
        <strain evidence="4">KIGAM418</strain>
    </source>
</reference>
<dbReference type="PANTHER" id="PTHR43318">
    <property type="entry name" value="UDP-N-ACETYLGLUCOSAMINE 4,6-DEHYDRATASE"/>
    <property type="match status" value="1"/>
</dbReference>
<comment type="similarity">
    <text evidence="1">Belongs to the polysaccharide synthase family.</text>
</comment>
<feature type="transmembrane region" description="Helical" evidence="2">
    <location>
        <begin position="73"/>
        <end position="98"/>
    </location>
</feature>
<organism evidence="4 5">
    <name type="scientific">Fictibacillus marinisediminis</name>
    <dbReference type="NCBI Taxonomy" id="2878389"/>
    <lineage>
        <taxon>Bacteria</taxon>
        <taxon>Bacillati</taxon>
        <taxon>Bacillota</taxon>
        <taxon>Bacilli</taxon>
        <taxon>Bacillales</taxon>
        <taxon>Fictibacillaceae</taxon>
        <taxon>Fictibacillus</taxon>
    </lineage>
</organism>
<dbReference type="InterPro" id="IPR051203">
    <property type="entry name" value="Polysaccharide_Synthase-Rel"/>
</dbReference>
<evidence type="ECO:0000256" key="1">
    <source>
        <dbReference type="ARBA" id="ARBA00007430"/>
    </source>
</evidence>
<evidence type="ECO:0000313" key="5">
    <source>
        <dbReference type="Proteomes" id="UP001139011"/>
    </source>
</evidence>
<accession>A0A9X2BH07</accession>
<gene>
    <name evidence="4" type="ORF">LCY76_19830</name>
</gene>
<dbReference type="Proteomes" id="UP001139011">
    <property type="component" value="Unassembled WGS sequence"/>
</dbReference>
<dbReference type="Pfam" id="PF13727">
    <property type="entry name" value="CoA_binding_3"/>
    <property type="match status" value="1"/>
</dbReference>
<proteinExistence type="inferred from homology"/>
<evidence type="ECO:0000313" key="4">
    <source>
        <dbReference type="EMBL" id="MCK6258822.1"/>
    </source>
</evidence>